<dbReference type="Pfam" id="PF00588">
    <property type="entry name" value="SpoU_methylase"/>
    <property type="match status" value="1"/>
</dbReference>
<organism evidence="5 6">
    <name type="scientific">Paenibacillus gansuensis</name>
    <dbReference type="NCBI Taxonomy" id="306542"/>
    <lineage>
        <taxon>Bacteria</taxon>
        <taxon>Bacillati</taxon>
        <taxon>Bacillota</taxon>
        <taxon>Bacilli</taxon>
        <taxon>Bacillales</taxon>
        <taxon>Paenibacillaceae</taxon>
        <taxon>Paenibacillus</taxon>
    </lineage>
</organism>
<dbReference type="GO" id="GO:0032259">
    <property type="term" value="P:methylation"/>
    <property type="evidence" value="ECO:0007669"/>
    <property type="project" value="UniProtKB-KW"/>
</dbReference>
<dbReference type="InterPro" id="IPR029026">
    <property type="entry name" value="tRNA_m1G_MTases_N"/>
</dbReference>
<dbReference type="EMBL" id="JBHUME010000016">
    <property type="protein sequence ID" value="MFD2615149.1"/>
    <property type="molecule type" value="Genomic_DNA"/>
</dbReference>
<comment type="similarity">
    <text evidence="1">Belongs to the class IV-like SAM-binding methyltransferase superfamily. RNA methyltransferase TrmH family.</text>
</comment>
<dbReference type="InterPro" id="IPR053888">
    <property type="entry name" value="MRM3-like_sub_bind"/>
</dbReference>
<evidence type="ECO:0000313" key="6">
    <source>
        <dbReference type="Proteomes" id="UP001597541"/>
    </source>
</evidence>
<dbReference type="InterPro" id="IPR029028">
    <property type="entry name" value="Alpha/beta_knot_MTases"/>
</dbReference>
<dbReference type="Gene3D" id="3.30.1330.30">
    <property type="match status" value="1"/>
</dbReference>
<name>A0ABW5PJX7_9BACL</name>
<protein>
    <submittedName>
        <fullName evidence="5">TrmH family RNA methyltransferase</fullName>
    </submittedName>
</protein>
<accession>A0ABW5PJX7</accession>
<keyword evidence="6" id="KW-1185">Reference proteome</keyword>
<dbReference type="SMART" id="SM00967">
    <property type="entry name" value="SpoU_sub_bind"/>
    <property type="match status" value="1"/>
</dbReference>
<dbReference type="PANTHER" id="PTHR43191">
    <property type="entry name" value="RRNA METHYLTRANSFERASE 3"/>
    <property type="match status" value="1"/>
</dbReference>
<proteinExistence type="inferred from homology"/>
<keyword evidence="3" id="KW-0808">Transferase</keyword>
<comment type="caution">
    <text evidence="5">The sequence shown here is derived from an EMBL/GenBank/DDBJ whole genome shotgun (WGS) entry which is preliminary data.</text>
</comment>
<evidence type="ECO:0000256" key="3">
    <source>
        <dbReference type="ARBA" id="ARBA00022679"/>
    </source>
</evidence>
<dbReference type="Proteomes" id="UP001597541">
    <property type="component" value="Unassembled WGS sequence"/>
</dbReference>
<feature type="domain" description="RNA 2-O ribose methyltransferase substrate binding" evidence="4">
    <location>
        <begin position="30"/>
        <end position="102"/>
    </location>
</feature>
<evidence type="ECO:0000256" key="2">
    <source>
        <dbReference type="ARBA" id="ARBA00022603"/>
    </source>
</evidence>
<sequence>MEITSVHNPRVKQWAQLLDRKGRMAQGKFLIEGTHLVLEALKSQEELECVVFSLDKGIPGELTEYAGQRTEWLGASDAVIAKCTDAKTPQPVFAVVRKPAADDAAWLQDPQALVVVVDGVQDPGNLGTIIRSADAVGASGVVLGKGTVDLFNPKTVRSTMGSLFHLPIVEADLTELLPKAEDAGAKVIGTSLQADKNCYEHNFTTASWIVLGNESAGVSPETEAFVTDRLIIPMRGQSESLNVAMAATVLLYEALRQREYYQR</sequence>
<evidence type="ECO:0000313" key="5">
    <source>
        <dbReference type="EMBL" id="MFD2615149.1"/>
    </source>
</evidence>
<gene>
    <name evidence="5" type="ORF">ACFSUF_22270</name>
</gene>
<reference evidence="6" key="1">
    <citation type="journal article" date="2019" name="Int. J. Syst. Evol. Microbiol.">
        <title>The Global Catalogue of Microorganisms (GCM) 10K type strain sequencing project: providing services to taxonomists for standard genome sequencing and annotation.</title>
        <authorList>
            <consortium name="The Broad Institute Genomics Platform"/>
            <consortium name="The Broad Institute Genome Sequencing Center for Infectious Disease"/>
            <person name="Wu L."/>
            <person name="Ma J."/>
        </authorList>
    </citation>
    <scope>NUCLEOTIDE SEQUENCE [LARGE SCALE GENOMIC DNA]</scope>
    <source>
        <strain evidence="6">KCTC 3950</strain>
    </source>
</reference>
<dbReference type="GO" id="GO:0008168">
    <property type="term" value="F:methyltransferase activity"/>
    <property type="evidence" value="ECO:0007669"/>
    <property type="project" value="UniProtKB-KW"/>
</dbReference>
<dbReference type="SUPFAM" id="SSF75217">
    <property type="entry name" value="alpha/beta knot"/>
    <property type="match status" value="1"/>
</dbReference>
<dbReference type="RefSeq" id="WP_377606819.1">
    <property type="nucleotide sequence ID" value="NZ_JBHUME010000016.1"/>
</dbReference>
<dbReference type="InterPro" id="IPR013123">
    <property type="entry name" value="SpoU_subst-bd"/>
</dbReference>
<dbReference type="PANTHER" id="PTHR43191:SF2">
    <property type="entry name" value="RRNA METHYLTRANSFERASE 3, MITOCHONDRIAL"/>
    <property type="match status" value="1"/>
</dbReference>
<dbReference type="InterPro" id="IPR029064">
    <property type="entry name" value="Ribosomal_eL30-like_sf"/>
</dbReference>
<evidence type="ECO:0000256" key="1">
    <source>
        <dbReference type="ARBA" id="ARBA00007228"/>
    </source>
</evidence>
<evidence type="ECO:0000259" key="4">
    <source>
        <dbReference type="SMART" id="SM00967"/>
    </source>
</evidence>
<dbReference type="Gene3D" id="3.40.1280.10">
    <property type="match status" value="1"/>
</dbReference>
<dbReference type="InterPro" id="IPR051259">
    <property type="entry name" value="rRNA_Methyltransferase"/>
</dbReference>
<dbReference type="InterPro" id="IPR001537">
    <property type="entry name" value="SpoU_MeTrfase"/>
</dbReference>
<dbReference type="SUPFAM" id="SSF55315">
    <property type="entry name" value="L30e-like"/>
    <property type="match status" value="1"/>
</dbReference>
<dbReference type="Pfam" id="PF22435">
    <property type="entry name" value="MRM3-like_sub_bind"/>
    <property type="match status" value="1"/>
</dbReference>
<keyword evidence="2 5" id="KW-0489">Methyltransferase</keyword>
<dbReference type="CDD" id="cd18095">
    <property type="entry name" value="SpoU-like_rRNA-MTase"/>
    <property type="match status" value="1"/>
</dbReference>